<dbReference type="EMBL" id="KV003170">
    <property type="protein sequence ID" value="KZV37005.1"/>
    <property type="molecule type" value="Genomic_DNA"/>
</dbReference>
<keyword evidence="1" id="KW-0175">Coiled coil</keyword>
<accession>A0A2Z7BY95</accession>
<dbReference type="AlphaFoldDB" id="A0A2Z7BY95"/>
<reference evidence="3 4" key="1">
    <citation type="journal article" date="2015" name="Proc. Natl. Acad. Sci. U.S.A.">
        <title>The resurrection genome of Boea hygrometrica: A blueprint for survival of dehydration.</title>
        <authorList>
            <person name="Xiao L."/>
            <person name="Yang G."/>
            <person name="Zhang L."/>
            <person name="Yang X."/>
            <person name="Zhao S."/>
            <person name="Ji Z."/>
            <person name="Zhou Q."/>
            <person name="Hu M."/>
            <person name="Wang Y."/>
            <person name="Chen M."/>
            <person name="Xu Y."/>
            <person name="Jin H."/>
            <person name="Xiao X."/>
            <person name="Hu G."/>
            <person name="Bao F."/>
            <person name="Hu Y."/>
            <person name="Wan P."/>
            <person name="Li L."/>
            <person name="Deng X."/>
            <person name="Kuang T."/>
            <person name="Xiang C."/>
            <person name="Zhu J.K."/>
            <person name="Oliver M.J."/>
            <person name="He Y."/>
        </authorList>
    </citation>
    <scope>NUCLEOTIDE SEQUENCE [LARGE SCALE GENOMIC DNA]</scope>
    <source>
        <strain evidence="4">cv. XS01</strain>
    </source>
</reference>
<proteinExistence type="predicted"/>
<protein>
    <recommendedName>
        <fullName evidence="5">Dystroglycan-like</fullName>
    </recommendedName>
</protein>
<evidence type="ECO:0000256" key="2">
    <source>
        <dbReference type="SAM" id="MobiDB-lite"/>
    </source>
</evidence>
<feature type="region of interest" description="Disordered" evidence="2">
    <location>
        <begin position="313"/>
        <end position="341"/>
    </location>
</feature>
<gene>
    <name evidence="3" type="ORF">F511_12917</name>
</gene>
<organism evidence="3 4">
    <name type="scientific">Dorcoceras hygrometricum</name>
    <dbReference type="NCBI Taxonomy" id="472368"/>
    <lineage>
        <taxon>Eukaryota</taxon>
        <taxon>Viridiplantae</taxon>
        <taxon>Streptophyta</taxon>
        <taxon>Embryophyta</taxon>
        <taxon>Tracheophyta</taxon>
        <taxon>Spermatophyta</taxon>
        <taxon>Magnoliopsida</taxon>
        <taxon>eudicotyledons</taxon>
        <taxon>Gunneridae</taxon>
        <taxon>Pentapetalae</taxon>
        <taxon>asterids</taxon>
        <taxon>lamiids</taxon>
        <taxon>Lamiales</taxon>
        <taxon>Gesneriaceae</taxon>
        <taxon>Didymocarpoideae</taxon>
        <taxon>Trichosporeae</taxon>
        <taxon>Loxocarpinae</taxon>
        <taxon>Dorcoceras</taxon>
    </lineage>
</organism>
<evidence type="ECO:0000313" key="3">
    <source>
        <dbReference type="EMBL" id="KZV37005.1"/>
    </source>
</evidence>
<evidence type="ECO:0000313" key="4">
    <source>
        <dbReference type="Proteomes" id="UP000250235"/>
    </source>
</evidence>
<feature type="coiled-coil region" evidence="1">
    <location>
        <begin position="707"/>
        <end position="734"/>
    </location>
</feature>
<sequence>MASPPISNNHHIDFDSVFDMDDAGLAQVFETLIATGLRNFLGWPAVFYEEALLEFFANGTVRNGLVVSTVRGVTVEISEQLFAETFELPVEGLTDLTDVPKDKIFDARSLFSASKEQVSVSCFKKEMKIEYRLLHDILAKTLFVKAGSFDAAKGFAIQIGVLLQNVQGLVLGESKGFPKSRILDAKIVHRFIHINEKIGLEESAASPRVKKTSVKKAVSKKRQVGAGEEAPVMKKKRTTKGKPVVIAQEAVPLQTVEATTIAPVEKLSVPKRQSQKRKRKLVLEDATVVQKSVDEMGRTWFDRAFDEMLRNDSPVVIPSDTDEEEETMDVGAAGGDQQVQSSVEGTTDDELLSIEEHQARIPFNASIPSTLAPTITPIRFGQGIEFREVDAYKASLSQIDASDKGKGILVEYDVQGHPAREIFSLICADIEFLIALREKVVEDVSIFVSSFSLQKLATLQSEDIFAKEGQVSHGQRQTRVFFPFSGGDSSLLNIENCFSTIQDIDSRPYISRAFSIVWAEICMEVVQFSLLDSLRTVGSVNFCRDLVVRGSVVEVIETLPKRFRRIIQQSMNCSSFVDSVVQLDSADIQLEDVQDFEVLSSDGSTVYRSPSLRQESSSSFSSDESMNFDDSTSISLPATASTTPDVTEALNQLRASIDEIHAQDRVLGALRRDSNDQRNLLSLELQSSHKQLGTQIVTTGLDVVDVRRVVRESHQELNARINSLDEQVAATRNDLLKFSAQAQQTLNIITSQLSELVAYINRGGDNKKGKVAAALYHHLLIKSETVAMQVVEHQTLNRE</sequence>
<dbReference type="Proteomes" id="UP000250235">
    <property type="component" value="Unassembled WGS sequence"/>
</dbReference>
<evidence type="ECO:0008006" key="5">
    <source>
        <dbReference type="Google" id="ProtNLM"/>
    </source>
</evidence>
<name>A0A2Z7BY95_9LAMI</name>
<evidence type="ECO:0000256" key="1">
    <source>
        <dbReference type="SAM" id="Coils"/>
    </source>
</evidence>
<feature type="compositionally biased region" description="Low complexity" evidence="2">
    <location>
        <begin position="609"/>
        <end position="631"/>
    </location>
</feature>
<feature type="region of interest" description="Disordered" evidence="2">
    <location>
        <begin position="607"/>
        <end position="640"/>
    </location>
</feature>
<keyword evidence="4" id="KW-1185">Reference proteome</keyword>